<name>A0ACC2NX73_9HYME</name>
<sequence length="667" mass="76988">MLTIVKISRVMALEEDIAIDYLFNSMKGISPQYKAIVFADQFNSTSTLVRKISQRANQEFPCTNIGENLGIIGGGINSTRLISEDNGRLLFDFFSLTIYIVEIKNGPHDLTKIADFMKYTISLSQGLRGKFIINIIVQEKINLEPFFWRVLSDGIDDISVIEWISERSTDMDIIQSDGYNVYVNTFNHLNQTFTRSALTSLTKMGLHRIKNFHGYPVKLKVICIVDECEKNCEIHPLSELEKYLFESLIEAMNCSLRTTHMVIGMGVELSLQEEYLIKHDVDMSIPDSSDFLLNSDSRVDLSLSFIRNKITPTPVPLTMRFYFMQEKKYDRGISLAAIIAFAGLFFTAFIFAVWAQFLGFKERNWNFLNILTAQMGGNLEHQGRMKLSEMIFQMSIYIATFIVVTLGTDYMYQIFVIRQSLTEVKTLEDLAELDTNFFIDVSTFLTFYKTERDSTLQKIFNRTKLYDHVEGSHSFCQLPTNGASSNLDESINLCIEDDINMQYIMKSDQRFHITRIDEPIFETILYFKFDKPFLLYKNRLAELITRFSEVGILKIWIKDIARLKAKKTPHVSTIVEEINDEVPLEQQLWPIIAVGSALSIIALFLELVWKRWIEKTQLGYAVKAFYSESRSNSANRALRLRHSTVTLAHFDQGRRGIEIRRRNLLLS</sequence>
<gene>
    <name evidence="1" type="ORF">QAD02_011542</name>
</gene>
<dbReference type="EMBL" id="CM056742">
    <property type="protein sequence ID" value="KAJ8675756.1"/>
    <property type="molecule type" value="Genomic_DNA"/>
</dbReference>
<dbReference type="Proteomes" id="UP001239111">
    <property type="component" value="Chromosome 2"/>
</dbReference>
<organism evidence="1 2">
    <name type="scientific">Eretmocerus hayati</name>
    <dbReference type="NCBI Taxonomy" id="131215"/>
    <lineage>
        <taxon>Eukaryota</taxon>
        <taxon>Metazoa</taxon>
        <taxon>Ecdysozoa</taxon>
        <taxon>Arthropoda</taxon>
        <taxon>Hexapoda</taxon>
        <taxon>Insecta</taxon>
        <taxon>Pterygota</taxon>
        <taxon>Neoptera</taxon>
        <taxon>Endopterygota</taxon>
        <taxon>Hymenoptera</taxon>
        <taxon>Apocrita</taxon>
        <taxon>Proctotrupomorpha</taxon>
        <taxon>Chalcidoidea</taxon>
        <taxon>Aphelinidae</taxon>
        <taxon>Aphelininae</taxon>
        <taxon>Eretmocerus</taxon>
    </lineage>
</organism>
<protein>
    <submittedName>
        <fullName evidence="1">Uncharacterized protein</fullName>
    </submittedName>
</protein>
<evidence type="ECO:0000313" key="2">
    <source>
        <dbReference type="Proteomes" id="UP001239111"/>
    </source>
</evidence>
<proteinExistence type="predicted"/>
<evidence type="ECO:0000313" key="1">
    <source>
        <dbReference type="EMBL" id="KAJ8675756.1"/>
    </source>
</evidence>
<comment type="caution">
    <text evidence="1">The sequence shown here is derived from an EMBL/GenBank/DDBJ whole genome shotgun (WGS) entry which is preliminary data.</text>
</comment>
<keyword evidence="2" id="KW-1185">Reference proteome</keyword>
<reference evidence="1" key="1">
    <citation type="submission" date="2023-04" db="EMBL/GenBank/DDBJ databases">
        <title>A chromosome-level genome assembly of the parasitoid wasp Eretmocerus hayati.</title>
        <authorList>
            <person name="Zhong Y."/>
            <person name="Liu S."/>
            <person name="Liu Y."/>
        </authorList>
    </citation>
    <scope>NUCLEOTIDE SEQUENCE</scope>
    <source>
        <strain evidence="1">ZJU_SS_LIU_2023</strain>
    </source>
</reference>
<accession>A0ACC2NX73</accession>